<keyword evidence="2" id="KW-0812">Transmembrane</keyword>
<dbReference type="EMBL" id="AP024546">
    <property type="protein sequence ID" value="BCT94955.1"/>
    <property type="molecule type" value="Genomic_DNA"/>
</dbReference>
<keyword evidence="2" id="KW-1133">Transmembrane helix</keyword>
<evidence type="ECO:0000256" key="1">
    <source>
        <dbReference type="SAM" id="MobiDB-lite"/>
    </source>
</evidence>
<evidence type="ECO:0000313" key="3">
    <source>
        <dbReference type="EMBL" id="BCT94955.1"/>
    </source>
</evidence>
<dbReference type="RefSeq" id="WP_213435985.1">
    <property type="nucleotide sequence ID" value="NZ_AP024546.1"/>
</dbReference>
<sequence>MRFADAGPRTWLLATVAGWGLLVWVLSLAGMGAHIARLPEDPSLVRKLPVAPKTQPERIGPLSQYAEVGTRPLFSEDRRPQPFSLQPAGEGEPAQAFDFVLTSVLLTPDFHMAIVQPAAGGESIRMKQDESPAEAQGWRLVSLEPRAATFEGPQGQKRLELRTYDGTTGAPPTASRTTPTAAVNPVQPAPDVETPEVAPPPPTPDASGKPPTTGSTLPDAPMTPEAQMDAIRKRIEARRAQLRQESQQQQQQQPPARK</sequence>
<protein>
    <submittedName>
        <fullName evidence="3">General secretion pathway protein N</fullName>
    </submittedName>
</protein>
<accession>A0ABM7QBT4</accession>
<proteinExistence type="predicted"/>
<feature type="compositionally biased region" description="Low complexity" evidence="1">
    <location>
        <begin position="167"/>
        <end position="182"/>
    </location>
</feature>
<organism evidence="3 4">
    <name type="scientific">Lysobacter helvus</name>
    <dbReference type="NCBI Taxonomy" id="2675059"/>
    <lineage>
        <taxon>Bacteria</taxon>
        <taxon>Pseudomonadati</taxon>
        <taxon>Pseudomonadota</taxon>
        <taxon>Gammaproteobacteria</taxon>
        <taxon>Lysobacterales</taxon>
        <taxon>Lysobacteraceae</taxon>
        <taxon>Lysobacter</taxon>
    </lineage>
</organism>
<keyword evidence="4" id="KW-1185">Reference proteome</keyword>
<keyword evidence="2" id="KW-0472">Membrane</keyword>
<dbReference type="Proteomes" id="UP000680514">
    <property type="component" value="Chromosome"/>
</dbReference>
<feature type="transmembrane region" description="Helical" evidence="2">
    <location>
        <begin position="12"/>
        <end position="36"/>
    </location>
</feature>
<reference evidence="3 4" key="1">
    <citation type="submission" date="2021-03" db="EMBL/GenBank/DDBJ databases">
        <title>Complete Genome Sequences of Two Lysobacter Strains Isolated from Sea Water (Lysobacter caseinilyticus) and Soil (Lysobacter helvus) in South Korea.</title>
        <authorList>
            <person name="Watanabe Y."/>
            <person name="Arakawa K."/>
        </authorList>
    </citation>
    <scope>NUCLEOTIDE SEQUENCE [LARGE SCALE GENOMIC DNA]</scope>
    <source>
        <strain evidence="3 4">D10</strain>
    </source>
</reference>
<feature type="compositionally biased region" description="Basic and acidic residues" evidence="1">
    <location>
        <begin position="230"/>
        <end position="239"/>
    </location>
</feature>
<feature type="compositionally biased region" description="Low complexity" evidence="1">
    <location>
        <begin position="243"/>
        <end position="258"/>
    </location>
</feature>
<evidence type="ECO:0000313" key="4">
    <source>
        <dbReference type="Proteomes" id="UP000680514"/>
    </source>
</evidence>
<feature type="region of interest" description="Disordered" evidence="1">
    <location>
        <begin position="147"/>
        <end position="258"/>
    </location>
</feature>
<name>A0ABM7QBT4_9GAMM</name>
<gene>
    <name evidence="3" type="primary">xpsN</name>
    <name evidence="3" type="ORF">LYSHEL_08260</name>
</gene>
<evidence type="ECO:0000256" key="2">
    <source>
        <dbReference type="SAM" id="Phobius"/>
    </source>
</evidence>